<feature type="transmembrane region" description="Helical" evidence="4">
    <location>
        <begin position="135"/>
        <end position="155"/>
    </location>
</feature>
<dbReference type="InterPro" id="IPR050327">
    <property type="entry name" value="Proton-linked_MCT"/>
</dbReference>
<feature type="transmembrane region" description="Helical" evidence="4">
    <location>
        <begin position="403"/>
        <end position="421"/>
    </location>
</feature>
<evidence type="ECO:0000256" key="2">
    <source>
        <dbReference type="ARBA" id="ARBA00006727"/>
    </source>
</evidence>
<dbReference type="KEGG" id="trg:TRUGW13939_06425"/>
<feature type="transmembrane region" description="Helical" evidence="4">
    <location>
        <begin position="334"/>
        <end position="359"/>
    </location>
</feature>
<sequence>MDSKEQQHDSEDSSALQASPDAPSSEKQQDDSQPPNGGFMAWLQVAGAWTIMFNVLGLLNSYGQFQNIYETDLLKNESASTIAWIGSTQFLVCYLVCIFTGPLLDTGHLHLLLGIGTVVMVFGLMMVSLCHSYYQFFLAQTLVTGIGFGLIFLPASSVVSQWFSTRTPLAIGISVSGSSIGAIIYPIMLERLTGQIGFPWTVRIIGFMTLGTMLFAAAVMRVRVGKNPRKRKVIDLRHFKDKLYLIACLSFFVNFLGLYVFYYFISLYAIEVAGTDQSLANYLLPILNAGSFFGRLIPNWLAGRYGLMNVQIIFGIISGALAFALLGIKTTGGVVAFTVIYGFVSAPYVSLPIPIVTSLSPDKSVWATRLGMSFAIIGFGALIGSPVAGAIIGDNDNRNWTGMIVWCGVMFFASTAILTTVRTMKVGFKLFVKV</sequence>
<organism evidence="6 7">
    <name type="scientific">Talaromyces rugulosus</name>
    <name type="common">Penicillium rugulosum</name>
    <dbReference type="NCBI Taxonomy" id="121627"/>
    <lineage>
        <taxon>Eukaryota</taxon>
        <taxon>Fungi</taxon>
        <taxon>Dikarya</taxon>
        <taxon>Ascomycota</taxon>
        <taxon>Pezizomycotina</taxon>
        <taxon>Eurotiomycetes</taxon>
        <taxon>Eurotiomycetidae</taxon>
        <taxon>Eurotiales</taxon>
        <taxon>Trichocomaceae</taxon>
        <taxon>Talaromyces</taxon>
        <taxon>Talaromyces sect. Islandici</taxon>
    </lineage>
</organism>
<dbReference type="PANTHER" id="PTHR11360">
    <property type="entry name" value="MONOCARBOXYLATE TRANSPORTER"/>
    <property type="match status" value="1"/>
</dbReference>
<dbReference type="Gene3D" id="1.20.1250.20">
    <property type="entry name" value="MFS general substrate transporter like domains"/>
    <property type="match status" value="2"/>
</dbReference>
<dbReference type="GO" id="GO:0022857">
    <property type="term" value="F:transmembrane transporter activity"/>
    <property type="evidence" value="ECO:0007669"/>
    <property type="project" value="InterPro"/>
</dbReference>
<dbReference type="AlphaFoldDB" id="A0A7H8R369"/>
<feature type="domain" description="Major facilitator superfamily (MFS) profile" evidence="5">
    <location>
        <begin position="40"/>
        <end position="425"/>
    </location>
</feature>
<feature type="transmembrane region" description="Helical" evidence="4">
    <location>
        <begin position="82"/>
        <end position="104"/>
    </location>
</feature>
<feature type="compositionally biased region" description="Basic and acidic residues" evidence="3">
    <location>
        <begin position="1"/>
        <end position="11"/>
    </location>
</feature>
<name>A0A7H8R369_TALRU</name>
<reference evidence="7" key="1">
    <citation type="submission" date="2020-06" db="EMBL/GenBank/DDBJ databases">
        <title>A chromosome-scale genome assembly of Talaromyces rugulosus W13939.</title>
        <authorList>
            <person name="Wang B."/>
            <person name="Guo L."/>
            <person name="Ye K."/>
            <person name="Wang L."/>
        </authorList>
    </citation>
    <scope>NUCLEOTIDE SEQUENCE [LARGE SCALE GENOMIC DNA]</scope>
    <source>
        <strain evidence="7">W13939</strain>
    </source>
</reference>
<dbReference type="OrthoDB" id="6509908at2759"/>
<dbReference type="Proteomes" id="UP000509510">
    <property type="component" value="Chromosome III"/>
</dbReference>
<evidence type="ECO:0000313" key="7">
    <source>
        <dbReference type="Proteomes" id="UP000509510"/>
    </source>
</evidence>
<comment type="subcellular location">
    <subcellularLocation>
        <location evidence="1">Membrane</location>
        <topology evidence="1">Multi-pass membrane protein</topology>
    </subcellularLocation>
</comment>
<keyword evidence="7" id="KW-1185">Reference proteome</keyword>
<dbReference type="GO" id="GO:0016020">
    <property type="term" value="C:membrane"/>
    <property type="evidence" value="ECO:0007669"/>
    <property type="project" value="UniProtKB-SubCell"/>
</dbReference>
<dbReference type="InterPro" id="IPR036259">
    <property type="entry name" value="MFS_trans_sf"/>
</dbReference>
<feature type="transmembrane region" description="Helical" evidence="4">
    <location>
        <begin position="371"/>
        <end position="391"/>
    </location>
</feature>
<keyword evidence="4" id="KW-0472">Membrane</keyword>
<feature type="transmembrane region" description="Helical" evidence="4">
    <location>
        <begin position="39"/>
        <end position="62"/>
    </location>
</feature>
<feature type="region of interest" description="Disordered" evidence="3">
    <location>
        <begin position="1"/>
        <end position="34"/>
    </location>
</feature>
<protein>
    <recommendedName>
        <fullName evidence="5">Major facilitator superfamily (MFS) profile domain-containing protein</fullName>
    </recommendedName>
</protein>
<comment type="similarity">
    <text evidence="2">Belongs to the major facilitator superfamily. Monocarboxylate porter (TC 2.A.1.13) family.</text>
</comment>
<evidence type="ECO:0000256" key="4">
    <source>
        <dbReference type="SAM" id="Phobius"/>
    </source>
</evidence>
<dbReference type="GeneID" id="55993920"/>
<dbReference type="EMBL" id="CP055900">
    <property type="protein sequence ID" value="QKX59293.1"/>
    <property type="molecule type" value="Genomic_DNA"/>
</dbReference>
<dbReference type="InterPro" id="IPR020846">
    <property type="entry name" value="MFS_dom"/>
</dbReference>
<dbReference type="PANTHER" id="PTHR11360:SF234">
    <property type="entry name" value="MFS-TYPE TRANSPORTER DBAD-RELATED"/>
    <property type="match status" value="1"/>
</dbReference>
<dbReference type="RefSeq" id="XP_035345471.1">
    <property type="nucleotide sequence ID" value="XM_035489578.1"/>
</dbReference>
<gene>
    <name evidence="6" type="ORF">TRUGW13939_06425</name>
</gene>
<evidence type="ECO:0000256" key="1">
    <source>
        <dbReference type="ARBA" id="ARBA00004141"/>
    </source>
</evidence>
<evidence type="ECO:0000259" key="5">
    <source>
        <dbReference type="PROSITE" id="PS50850"/>
    </source>
</evidence>
<feature type="transmembrane region" description="Helical" evidence="4">
    <location>
        <begin position="308"/>
        <end position="328"/>
    </location>
</feature>
<evidence type="ECO:0000313" key="6">
    <source>
        <dbReference type="EMBL" id="QKX59293.1"/>
    </source>
</evidence>
<dbReference type="SUPFAM" id="SSF103473">
    <property type="entry name" value="MFS general substrate transporter"/>
    <property type="match status" value="1"/>
</dbReference>
<accession>A0A7H8R369</accession>
<evidence type="ECO:0000256" key="3">
    <source>
        <dbReference type="SAM" id="MobiDB-lite"/>
    </source>
</evidence>
<keyword evidence="4" id="KW-0812">Transmembrane</keyword>
<keyword evidence="4" id="KW-1133">Transmembrane helix</keyword>
<feature type="transmembrane region" description="Helical" evidence="4">
    <location>
        <begin position="200"/>
        <end position="222"/>
    </location>
</feature>
<dbReference type="PROSITE" id="PS50850">
    <property type="entry name" value="MFS"/>
    <property type="match status" value="1"/>
</dbReference>
<dbReference type="InterPro" id="IPR011701">
    <property type="entry name" value="MFS"/>
</dbReference>
<feature type="transmembrane region" description="Helical" evidence="4">
    <location>
        <begin position="243"/>
        <end position="270"/>
    </location>
</feature>
<dbReference type="Pfam" id="PF07690">
    <property type="entry name" value="MFS_1"/>
    <property type="match status" value="1"/>
</dbReference>
<proteinExistence type="inferred from homology"/>
<feature type="transmembrane region" description="Helical" evidence="4">
    <location>
        <begin position="111"/>
        <end position="129"/>
    </location>
</feature>